<protein>
    <submittedName>
        <fullName evidence="1">Uncharacterized protein</fullName>
    </submittedName>
</protein>
<gene>
    <name evidence="1" type="ORF">THER5_2029</name>
</gene>
<dbReference type="Proteomes" id="UP000029003">
    <property type="component" value="Unassembled WGS sequence"/>
</dbReference>
<accession>A0A087E320</accession>
<sequence>MSAGRLTTGISQACHGRCCRCSVAIGGKPLFTYDSAGSMFTAYAHAVWHHW</sequence>
<evidence type="ECO:0000313" key="2">
    <source>
        <dbReference type="Proteomes" id="UP000029003"/>
    </source>
</evidence>
<organism evidence="1 2">
    <name type="scientific">Bifidobacterium thermacidophilum subsp. thermacidophilum</name>
    <dbReference type="NCBI Taxonomy" id="79262"/>
    <lineage>
        <taxon>Bacteria</taxon>
        <taxon>Bacillati</taxon>
        <taxon>Actinomycetota</taxon>
        <taxon>Actinomycetes</taxon>
        <taxon>Bifidobacteriales</taxon>
        <taxon>Bifidobacteriaceae</taxon>
        <taxon>Bifidobacterium</taxon>
    </lineage>
</organism>
<dbReference type="AlphaFoldDB" id="A0A087E320"/>
<reference evidence="1 2" key="1">
    <citation type="submission" date="2014-03" db="EMBL/GenBank/DDBJ databases">
        <title>Genomics of Bifidobacteria.</title>
        <authorList>
            <person name="Ventura M."/>
            <person name="Milani C."/>
            <person name="Lugli G.A."/>
        </authorList>
    </citation>
    <scope>NUCLEOTIDE SEQUENCE [LARGE SCALE GENOMIC DNA]</scope>
    <source>
        <strain evidence="1 2">LMG 21395</strain>
    </source>
</reference>
<comment type="caution">
    <text evidence="1">The sequence shown here is derived from an EMBL/GenBank/DDBJ whole genome shotgun (WGS) entry which is preliminary data.</text>
</comment>
<name>A0A087E320_9BIFI</name>
<proteinExistence type="predicted"/>
<dbReference type="EMBL" id="JGZT01000007">
    <property type="protein sequence ID" value="KFJ02171.1"/>
    <property type="molecule type" value="Genomic_DNA"/>
</dbReference>
<evidence type="ECO:0000313" key="1">
    <source>
        <dbReference type="EMBL" id="KFJ02171.1"/>
    </source>
</evidence>